<dbReference type="Pfam" id="PF04727">
    <property type="entry name" value="ELMO_CED12"/>
    <property type="match status" value="1"/>
</dbReference>
<feature type="repeat" description="Solcar" evidence="10">
    <location>
        <begin position="547"/>
        <end position="642"/>
    </location>
</feature>
<evidence type="ECO:0000313" key="12">
    <source>
        <dbReference type="EMBL" id="SSX15608.1"/>
    </source>
</evidence>
<evidence type="ECO:0000256" key="7">
    <source>
        <dbReference type="ARBA" id="ARBA00022989"/>
    </source>
</evidence>
<dbReference type="PANTHER" id="PTHR45760:SF2">
    <property type="entry name" value="FI19922P1-RELATED"/>
    <property type="match status" value="1"/>
</dbReference>
<evidence type="ECO:0000256" key="9">
    <source>
        <dbReference type="ARBA" id="ARBA00023136"/>
    </source>
</evidence>
<evidence type="ECO:0000256" key="3">
    <source>
        <dbReference type="ARBA" id="ARBA00022448"/>
    </source>
</evidence>
<sequence>MLNYWFNVIYLALRPLIKWFLNKFTRLCELQRLCYGIEAGSKRVKKVERSLELSRTSQIKNLRVILDTTVEHGIDEVTFKTEVTTRALNTILLVKRINPKVHQTFPKMLAQCVDAIWGYRRLYYIVENMRTEPYDDENEEHEKKLIELWDLLMKETPLESRVTKQWQDIGFQGDDPKTDFRGMGLLGLENLLYFARKYPGTARHLLSHSHHPHHGYTFAVVGINITSMAYRLLKTGQAKTHFYNLTDKFLRLENFHQFYCYLFFEFDRYWVEAKPKSIMEFSNVQTKFENDILRALTNNKCILKSKRINKIMSTSSSYDRDDPRFRITPLQQCVSSCSGAMVTSLLMTPFDVVKTRLQVQQKVLSSNKCFVFCNGLMDHLCPCYPNGEKPMLHFKGTVDAFVKISHYEGVKSLWSGLSPTLVLALPTTVLYFVSYEQFRLRLKEFNIKKLGGDRDLLPVWVPLVSGSAARVLAVTCVNPLELIRTKMQSQKLSYLEVGTAFKIMLREEGILGMWKGFFPTILRDVPFSAIYWTSYETCKRTFGVTDPSFGFSFVSGAISGSIAALLTVPFDVVKTHQQIEFGEKVLFSDKTKAKPAGTFETLIKIFKSHGVKGLFAGVVPRLIKVAPACAIMISSFEFGKSFFYQYNVNRYEIIPSIKQNNHH</sequence>
<keyword evidence="5" id="KW-0677">Repeat</keyword>
<organism evidence="12">
    <name type="scientific">Culicoides sonorensis</name>
    <name type="common">Biting midge</name>
    <dbReference type="NCBI Taxonomy" id="179676"/>
    <lineage>
        <taxon>Eukaryota</taxon>
        <taxon>Metazoa</taxon>
        <taxon>Ecdysozoa</taxon>
        <taxon>Arthropoda</taxon>
        <taxon>Hexapoda</taxon>
        <taxon>Insecta</taxon>
        <taxon>Pterygota</taxon>
        <taxon>Neoptera</taxon>
        <taxon>Endopterygota</taxon>
        <taxon>Diptera</taxon>
        <taxon>Nematocera</taxon>
        <taxon>Chironomoidea</taxon>
        <taxon>Ceratopogonidae</taxon>
        <taxon>Ceratopogoninae</taxon>
        <taxon>Culicoides</taxon>
        <taxon>Monoculicoides</taxon>
    </lineage>
</organism>
<keyword evidence="8" id="KW-0496">Mitochondrion</keyword>
<reference evidence="12" key="1">
    <citation type="submission" date="2018-04" db="EMBL/GenBank/DDBJ databases">
        <authorList>
            <person name="Go L.Y."/>
            <person name="Mitchell J.A."/>
        </authorList>
    </citation>
    <scope>NUCLEOTIDE SEQUENCE</scope>
    <source>
        <tissue evidence="12">Whole organism</tissue>
    </source>
</reference>
<dbReference type="VEuPathDB" id="VectorBase:CSON008866"/>
<comment type="similarity">
    <text evidence="2">Belongs to the mitochondrial carrier (TC 2.A.29) family.</text>
</comment>
<evidence type="ECO:0000256" key="4">
    <source>
        <dbReference type="ARBA" id="ARBA00022692"/>
    </source>
</evidence>
<keyword evidence="4 10" id="KW-0812">Transmembrane</keyword>
<dbReference type="InterPro" id="IPR045315">
    <property type="entry name" value="Mtm1-like"/>
</dbReference>
<evidence type="ECO:0000259" key="11">
    <source>
        <dbReference type="PROSITE" id="PS51335"/>
    </source>
</evidence>
<evidence type="ECO:0000256" key="10">
    <source>
        <dbReference type="PROSITE-ProRule" id="PRU00282"/>
    </source>
</evidence>
<dbReference type="EMBL" id="UFQS01003405">
    <property type="protein sequence ID" value="SSX15608.1"/>
    <property type="molecule type" value="Genomic_DNA"/>
</dbReference>
<keyword evidence="3" id="KW-0813">Transport</keyword>
<dbReference type="GO" id="GO:1990542">
    <property type="term" value="P:mitochondrial transmembrane transport"/>
    <property type="evidence" value="ECO:0007669"/>
    <property type="project" value="InterPro"/>
</dbReference>
<name>A0A336LCU3_CULSO</name>
<evidence type="ECO:0000256" key="6">
    <source>
        <dbReference type="ARBA" id="ARBA00022792"/>
    </source>
</evidence>
<dbReference type="AlphaFoldDB" id="A0A336LCU3"/>
<reference evidence="13" key="2">
    <citation type="submission" date="2018-07" db="EMBL/GenBank/DDBJ databases">
        <authorList>
            <person name="Quirk P.G."/>
            <person name="Krulwich T.A."/>
        </authorList>
    </citation>
    <scope>NUCLEOTIDE SEQUENCE</scope>
</reference>
<dbReference type="PROSITE" id="PS51335">
    <property type="entry name" value="ELMO"/>
    <property type="match status" value="1"/>
</dbReference>
<evidence type="ECO:0000313" key="13">
    <source>
        <dbReference type="EMBL" id="SSX34970.1"/>
    </source>
</evidence>
<evidence type="ECO:0000256" key="5">
    <source>
        <dbReference type="ARBA" id="ARBA00022737"/>
    </source>
</evidence>
<keyword evidence="9 10" id="KW-0472">Membrane</keyword>
<dbReference type="EMBL" id="UFQT01003405">
    <property type="protein sequence ID" value="SSX34970.1"/>
    <property type="molecule type" value="Genomic_DNA"/>
</dbReference>
<dbReference type="InterPro" id="IPR023395">
    <property type="entry name" value="MCP_dom_sf"/>
</dbReference>
<dbReference type="InterPro" id="IPR018108">
    <property type="entry name" value="MCP_transmembrane"/>
</dbReference>
<accession>A0A336LCU3</accession>
<keyword evidence="6" id="KW-0999">Mitochondrion inner membrane</keyword>
<feature type="repeat" description="Solcar" evidence="10">
    <location>
        <begin position="327"/>
        <end position="441"/>
    </location>
</feature>
<dbReference type="PANTHER" id="PTHR45760">
    <property type="entry name" value="FI19922P1-RELATED"/>
    <property type="match status" value="1"/>
</dbReference>
<dbReference type="OMA" id="HEYSISV"/>
<comment type="subcellular location">
    <subcellularLocation>
        <location evidence="1">Mitochondrion inner membrane</location>
        <topology evidence="1">Multi-pass membrane protein</topology>
    </subcellularLocation>
</comment>
<evidence type="ECO:0000256" key="1">
    <source>
        <dbReference type="ARBA" id="ARBA00004448"/>
    </source>
</evidence>
<dbReference type="Gene3D" id="1.50.40.10">
    <property type="entry name" value="Mitochondrial carrier domain"/>
    <property type="match status" value="1"/>
</dbReference>
<keyword evidence="7" id="KW-1133">Transmembrane helix</keyword>
<dbReference type="InterPro" id="IPR006816">
    <property type="entry name" value="ELMO_dom"/>
</dbReference>
<proteinExistence type="inferred from homology"/>
<gene>
    <name evidence="12" type="primary">CSON008866</name>
</gene>
<feature type="repeat" description="Solcar" evidence="10">
    <location>
        <begin position="457"/>
        <end position="541"/>
    </location>
</feature>
<dbReference type="SUPFAM" id="SSF103506">
    <property type="entry name" value="Mitochondrial carrier"/>
    <property type="match status" value="1"/>
</dbReference>
<evidence type="ECO:0000256" key="2">
    <source>
        <dbReference type="ARBA" id="ARBA00006375"/>
    </source>
</evidence>
<dbReference type="GO" id="GO:0005743">
    <property type="term" value="C:mitochondrial inner membrane"/>
    <property type="evidence" value="ECO:0007669"/>
    <property type="project" value="UniProtKB-SubCell"/>
</dbReference>
<dbReference type="Pfam" id="PF00153">
    <property type="entry name" value="Mito_carr"/>
    <property type="match status" value="3"/>
</dbReference>
<dbReference type="PROSITE" id="PS50920">
    <property type="entry name" value="SOLCAR"/>
    <property type="match status" value="3"/>
</dbReference>
<feature type="domain" description="ELMO" evidence="11">
    <location>
        <begin position="140"/>
        <end position="296"/>
    </location>
</feature>
<evidence type="ECO:0000256" key="8">
    <source>
        <dbReference type="ARBA" id="ARBA00023128"/>
    </source>
</evidence>
<protein>
    <submittedName>
        <fullName evidence="12">CSON008866 protein</fullName>
    </submittedName>
</protein>